<feature type="region of interest" description="Disordered" evidence="1">
    <location>
        <begin position="84"/>
        <end position="164"/>
    </location>
</feature>
<keyword evidence="3" id="KW-1185">Reference proteome</keyword>
<dbReference type="EMBL" id="BGPR01027626">
    <property type="protein sequence ID" value="GBN98286.1"/>
    <property type="molecule type" value="Genomic_DNA"/>
</dbReference>
<reference evidence="2 3" key="1">
    <citation type="journal article" date="2019" name="Sci. Rep.">
        <title>Orb-weaving spider Araneus ventricosus genome elucidates the spidroin gene catalogue.</title>
        <authorList>
            <person name="Kono N."/>
            <person name="Nakamura H."/>
            <person name="Ohtoshi R."/>
            <person name="Moran D.A.P."/>
            <person name="Shinohara A."/>
            <person name="Yoshida Y."/>
            <person name="Fujiwara M."/>
            <person name="Mori M."/>
            <person name="Tomita M."/>
            <person name="Arakawa K."/>
        </authorList>
    </citation>
    <scope>NUCLEOTIDE SEQUENCE [LARGE SCALE GENOMIC DNA]</scope>
</reference>
<dbReference type="Proteomes" id="UP000499080">
    <property type="component" value="Unassembled WGS sequence"/>
</dbReference>
<proteinExistence type="predicted"/>
<sequence length="164" mass="18638">MLVTLVKPPLIALIARDIILLMQDHAHALRMKRKSRLLKLSKMCPLVKHEKLLQTELQKLESLMHLWPNLLLYAHVDRKKQSVNITEIRPQSSQQSSKTPVNNSASKSPIRINKVQLPNIENDKTNTPVKPNQPPNRSCIPKNKSKSGRSNKSNEFAIEICGTK</sequence>
<gene>
    <name evidence="2" type="ORF">AVEN_7561_1</name>
</gene>
<protein>
    <submittedName>
        <fullName evidence="2">Uncharacterized protein</fullName>
    </submittedName>
</protein>
<evidence type="ECO:0000313" key="3">
    <source>
        <dbReference type="Proteomes" id="UP000499080"/>
    </source>
</evidence>
<organism evidence="2 3">
    <name type="scientific">Araneus ventricosus</name>
    <name type="common">Orbweaver spider</name>
    <name type="synonym">Epeira ventricosa</name>
    <dbReference type="NCBI Taxonomy" id="182803"/>
    <lineage>
        <taxon>Eukaryota</taxon>
        <taxon>Metazoa</taxon>
        <taxon>Ecdysozoa</taxon>
        <taxon>Arthropoda</taxon>
        <taxon>Chelicerata</taxon>
        <taxon>Arachnida</taxon>
        <taxon>Araneae</taxon>
        <taxon>Araneomorphae</taxon>
        <taxon>Entelegynae</taxon>
        <taxon>Araneoidea</taxon>
        <taxon>Araneidae</taxon>
        <taxon>Araneus</taxon>
    </lineage>
</organism>
<comment type="caution">
    <text evidence="2">The sequence shown here is derived from an EMBL/GenBank/DDBJ whole genome shotgun (WGS) entry which is preliminary data.</text>
</comment>
<feature type="compositionally biased region" description="Polar residues" evidence="1">
    <location>
        <begin position="84"/>
        <end position="107"/>
    </location>
</feature>
<accession>A0A4Y2TFR5</accession>
<evidence type="ECO:0000313" key="2">
    <source>
        <dbReference type="EMBL" id="GBN98286.1"/>
    </source>
</evidence>
<evidence type="ECO:0000256" key="1">
    <source>
        <dbReference type="SAM" id="MobiDB-lite"/>
    </source>
</evidence>
<dbReference type="AlphaFoldDB" id="A0A4Y2TFR5"/>
<name>A0A4Y2TFR5_ARAVE</name>